<dbReference type="Proteomes" id="UP001180020">
    <property type="component" value="Unassembled WGS sequence"/>
</dbReference>
<evidence type="ECO:0000256" key="7">
    <source>
        <dbReference type="ARBA" id="ARBA00022729"/>
    </source>
</evidence>
<evidence type="ECO:0000256" key="14">
    <source>
        <dbReference type="ARBA" id="ARBA00023295"/>
    </source>
</evidence>
<dbReference type="EMBL" id="JAUJYO010000007">
    <property type="protein sequence ID" value="KAK1312615.1"/>
    <property type="molecule type" value="Genomic_DNA"/>
</dbReference>
<evidence type="ECO:0000313" key="19">
    <source>
        <dbReference type="EMBL" id="KAK1312615.1"/>
    </source>
</evidence>
<evidence type="ECO:0000256" key="5">
    <source>
        <dbReference type="ARBA" id="ARBA00022475"/>
    </source>
</evidence>
<keyword evidence="10 17" id="KW-0472">Membrane</keyword>
<keyword evidence="17" id="KW-1133">Transmembrane helix</keyword>
<evidence type="ECO:0000256" key="15">
    <source>
        <dbReference type="RuleBase" id="RU004335"/>
    </source>
</evidence>
<keyword evidence="11" id="KW-1015">Disulfide bond</keyword>
<feature type="transmembrane region" description="Helical" evidence="17">
    <location>
        <begin position="519"/>
        <end position="538"/>
    </location>
</feature>
<dbReference type="Gene3D" id="1.20.58.1040">
    <property type="match status" value="1"/>
</dbReference>
<evidence type="ECO:0000256" key="2">
    <source>
        <dbReference type="ARBA" id="ARBA00004609"/>
    </source>
</evidence>
<dbReference type="FunFam" id="3.20.20.80:FF:000008">
    <property type="entry name" value="Glucan endo-1,3-beta-glucosidase 5"/>
    <property type="match status" value="1"/>
</dbReference>
<dbReference type="SUPFAM" id="SSF51445">
    <property type="entry name" value="(Trans)glycosidases"/>
    <property type="match status" value="1"/>
</dbReference>
<evidence type="ECO:0000256" key="10">
    <source>
        <dbReference type="ARBA" id="ARBA00023136"/>
    </source>
</evidence>
<keyword evidence="20" id="KW-1185">Reference proteome</keyword>
<dbReference type="Pfam" id="PF00332">
    <property type="entry name" value="Glyco_hydro_17"/>
    <property type="match status" value="1"/>
</dbReference>
<evidence type="ECO:0000256" key="4">
    <source>
        <dbReference type="ARBA" id="ARBA00012780"/>
    </source>
</evidence>
<dbReference type="PANTHER" id="PTHR32227">
    <property type="entry name" value="GLUCAN ENDO-1,3-BETA-GLUCOSIDASE BG1-RELATED-RELATED"/>
    <property type="match status" value="1"/>
</dbReference>
<keyword evidence="9" id="KW-0611">Plant defense</keyword>
<keyword evidence="5" id="KW-1003">Cell membrane</keyword>
<keyword evidence="12" id="KW-0325">Glycoprotein</keyword>
<reference evidence="19" key="2">
    <citation type="submission" date="2023-06" db="EMBL/GenBank/DDBJ databases">
        <authorList>
            <person name="Ma L."/>
            <person name="Liu K.-W."/>
            <person name="Li Z."/>
            <person name="Hsiao Y.-Y."/>
            <person name="Qi Y."/>
            <person name="Fu T."/>
            <person name="Tang G."/>
            <person name="Zhang D."/>
            <person name="Sun W.-H."/>
            <person name="Liu D.-K."/>
            <person name="Li Y."/>
            <person name="Chen G.-Z."/>
            <person name="Liu X.-D."/>
            <person name="Liao X.-Y."/>
            <person name="Jiang Y.-T."/>
            <person name="Yu X."/>
            <person name="Hao Y."/>
            <person name="Huang J."/>
            <person name="Zhao X.-W."/>
            <person name="Ke S."/>
            <person name="Chen Y.-Y."/>
            <person name="Wu W.-L."/>
            <person name="Hsu J.-L."/>
            <person name="Lin Y.-F."/>
            <person name="Huang M.-D."/>
            <person name="Li C.-Y."/>
            <person name="Huang L."/>
            <person name="Wang Z.-W."/>
            <person name="Zhao X."/>
            <person name="Zhong W.-Y."/>
            <person name="Peng D.-H."/>
            <person name="Ahmad S."/>
            <person name="Lan S."/>
            <person name="Zhang J.-S."/>
            <person name="Tsai W.-C."/>
            <person name="Van De Peer Y."/>
            <person name="Liu Z.-J."/>
        </authorList>
    </citation>
    <scope>NUCLEOTIDE SEQUENCE</scope>
    <source>
        <strain evidence="19">CP</strain>
        <tissue evidence="19">Leaves</tissue>
    </source>
</reference>
<evidence type="ECO:0000256" key="11">
    <source>
        <dbReference type="ARBA" id="ARBA00023157"/>
    </source>
</evidence>
<dbReference type="InterPro" id="IPR000490">
    <property type="entry name" value="Glyco_hydro_17"/>
</dbReference>
<keyword evidence="8 16" id="KW-0378">Hydrolase</keyword>
<evidence type="ECO:0000256" key="12">
    <source>
        <dbReference type="ARBA" id="ARBA00023180"/>
    </source>
</evidence>
<keyword evidence="14 16" id="KW-0326">Glycosidase</keyword>
<comment type="subcellular location">
    <subcellularLocation>
        <location evidence="2">Cell membrane</location>
        <topology evidence="2">Lipid-anchor</topology>
        <topology evidence="2">GPI-anchor</topology>
    </subcellularLocation>
</comment>
<evidence type="ECO:0000256" key="3">
    <source>
        <dbReference type="ARBA" id="ARBA00008773"/>
    </source>
</evidence>
<evidence type="ECO:0000256" key="6">
    <source>
        <dbReference type="ARBA" id="ARBA00022622"/>
    </source>
</evidence>
<evidence type="ECO:0000256" key="16">
    <source>
        <dbReference type="RuleBase" id="RU004336"/>
    </source>
</evidence>
<keyword evidence="17" id="KW-0812">Transmembrane</keyword>
<feature type="domain" description="X8" evidence="18">
    <location>
        <begin position="421"/>
        <end position="508"/>
    </location>
</feature>
<sequence>MPLLYLAQKNVSHHGRTTNLQHPLSQYIAFLERETRCNTSLSLSLPFTMAIARAVAVVVVVCMACLWSPWSLEAAVVDGLGVNWGTMSSHPMTPSTVVRMMKENGIKKVKLFDADPWTLGALIGSDMEVMVAIPNDMLARVQSYDNAKKWVAKNVTRYHHPGGVNIRYVAVGNEPFLKAYKGAYMNTTFPALKNIQKALDAAGLGDRIKATTPLNADVYNSPDSTPIPSAGNFRSDIRSLMTDIVHFLHSNSAPFVVNIYPFLSLALNPNFPLDFAFFDGGSKPITDGGTQYTNVFDANYDTLVHSLKKSGVPDMKIIVGEVGWPTDGVRNANVALAHRFYDGFLKKMATRKGTPLRPGRMDVYLFGLVDEDLKSILPGDFERHWGIFRYDGRPKFPMDLSGRGNDAYLARAQGVEYQERKWCVFNESAGNARAMKGLLGGNVNYACSLADCTALNYGGSCNGLDASGNVSYAFNQYFQAQDQDVEACVFQGLAAITTVNASVGECLFPVQIVSAGARAVVGVVGVVVGVIVVAAALIV</sequence>
<dbReference type="InterPro" id="IPR012946">
    <property type="entry name" value="X8"/>
</dbReference>
<proteinExistence type="inferred from homology"/>
<dbReference type="GO" id="GO:0042973">
    <property type="term" value="F:glucan endo-1,3-beta-D-glucosidase activity"/>
    <property type="evidence" value="ECO:0007669"/>
    <property type="project" value="UniProtKB-EC"/>
</dbReference>
<evidence type="ECO:0000256" key="8">
    <source>
        <dbReference type="ARBA" id="ARBA00022801"/>
    </source>
</evidence>
<evidence type="ECO:0000256" key="13">
    <source>
        <dbReference type="ARBA" id="ARBA00023288"/>
    </source>
</evidence>
<gene>
    <name evidence="19" type="ORF">QJS10_CPA07g00413</name>
</gene>
<evidence type="ECO:0000256" key="1">
    <source>
        <dbReference type="ARBA" id="ARBA00000382"/>
    </source>
</evidence>
<organism evidence="19 20">
    <name type="scientific">Acorus calamus</name>
    <name type="common">Sweet flag</name>
    <dbReference type="NCBI Taxonomy" id="4465"/>
    <lineage>
        <taxon>Eukaryota</taxon>
        <taxon>Viridiplantae</taxon>
        <taxon>Streptophyta</taxon>
        <taxon>Embryophyta</taxon>
        <taxon>Tracheophyta</taxon>
        <taxon>Spermatophyta</taxon>
        <taxon>Magnoliopsida</taxon>
        <taxon>Liliopsida</taxon>
        <taxon>Acoraceae</taxon>
        <taxon>Acorus</taxon>
    </lineage>
</organism>
<name>A0AAV9EIF4_ACOCL</name>
<dbReference type="Pfam" id="PF07983">
    <property type="entry name" value="X8"/>
    <property type="match status" value="1"/>
</dbReference>
<keyword evidence="6" id="KW-0336">GPI-anchor</keyword>
<dbReference type="GO" id="GO:0098552">
    <property type="term" value="C:side of membrane"/>
    <property type="evidence" value="ECO:0007669"/>
    <property type="project" value="UniProtKB-KW"/>
</dbReference>
<evidence type="ECO:0000256" key="9">
    <source>
        <dbReference type="ARBA" id="ARBA00022821"/>
    </source>
</evidence>
<comment type="catalytic activity">
    <reaction evidence="1">
        <text>Hydrolysis of (1-&gt;3)-beta-D-glucosidic linkages in (1-&gt;3)-beta-D-glucans.</text>
        <dbReference type="EC" id="3.2.1.39"/>
    </reaction>
</comment>
<dbReference type="GO" id="GO:0005886">
    <property type="term" value="C:plasma membrane"/>
    <property type="evidence" value="ECO:0007669"/>
    <property type="project" value="UniProtKB-SubCell"/>
</dbReference>
<dbReference type="SMART" id="SM00768">
    <property type="entry name" value="X8"/>
    <property type="match status" value="1"/>
</dbReference>
<reference evidence="19" key="1">
    <citation type="journal article" date="2023" name="Nat. Commun.">
        <title>Diploid and tetraploid genomes of Acorus and the evolution of monocots.</title>
        <authorList>
            <person name="Ma L."/>
            <person name="Liu K.W."/>
            <person name="Li Z."/>
            <person name="Hsiao Y.Y."/>
            <person name="Qi Y."/>
            <person name="Fu T."/>
            <person name="Tang G.D."/>
            <person name="Zhang D."/>
            <person name="Sun W.H."/>
            <person name="Liu D.K."/>
            <person name="Li Y."/>
            <person name="Chen G.Z."/>
            <person name="Liu X.D."/>
            <person name="Liao X.Y."/>
            <person name="Jiang Y.T."/>
            <person name="Yu X."/>
            <person name="Hao Y."/>
            <person name="Huang J."/>
            <person name="Zhao X.W."/>
            <person name="Ke S."/>
            <person name="Chen Y.Y."/>
            <person name="Wu W.L."/>
            <person name="Hsu J.L."/>
            <person name="Lin Y.F."/>
            <person name="Huang M.D."/>
            <person name="Li C.Y."/>
            <person name="Huang L."/>
            <person name="Wang Z.W."/>
            <person name="Zhao X."/>
            <person name="Zhong W.Y."/>
            <person name="Peng D.H."/>
            <person name="Ahmad S."/>
            <person name="Lan S."/>
            <person name="Zhang J.S."/>
            <person name="Tsai W.C."/>
            <person name="Van de Peer Y."/>
            <person name="Liu Z.J."/>
        </authorList>
    </citation>
    <scope>NUCLEOTIDE SEQUENCE</scope>
    <source>
        <strain evidence="19">CP</strain>
    </source>
</reference>
<comment type="caution">
    <text evidence="19">The sequence shown here is derived from an EMBL/GenBank/DDBJ whole genome shotgun (WGS) entry which is preliminary data.</text>
</comment>
<keyword evidence="7" id="KW-0732">Signal</keyword>
<evidence type="ECO:0000256" key="17">
    <source>
        <dbReference type="SAM" id="Phobius"/>
    </source>
</evidence>
<evidence type="ECO:0000259" key="18">
    <source>
        <dbReference type="SMART" id="SM00768"/>
    </source>
</evidence>
<comment type="similarity">
    <text evidence="3 15">Belongs to the glycosyl hydrolase 17 family.</text>
</comment>
<protein>
    <recommendedName>
        <fullName evidence="4">glucan endo-1,3-beta-D-glucosidase</fullName>
        <ecNumber evidence="4">3.2.1.39</ecNumber>
    </recommendedName>
</protein>
<accession>A0AAV9EIF4</accession>
<dbReference type="GO" id="GO:0006952">
    <property type="term" value="P:defense response"/>
    <property type="evidence" value="ECO:0007669"/>
    <property type="project" value="UniProtKB-KW"/>
</dbReference>
<dbReference type="EC" id="3.2.1.39" evidence="4"/>
<keyword evidence="13" id="KW-0449">Lipoprotein</keyword>
<dbReference type="PROSITE" id="PS00587">
    <property type="entry name" value="GLYCOSYL_HYDROL_F17"/>
    <property type="match status" value="1"/>
</dbReference>
<dbReference type="AlphaFoldDB" id="A0AAV9EIF4"/>
<evidence type="ECO:0000313" key="20">
    <source>
        <dbReference type="Proteomes" id="UP001180020"/>
    </source>
</evidence>
<dbReference type="InterPro" id="IPR017853">
    <property type="entry name" value="GH"/>
</dbReference>
<dbReference type="GO" id="GO:0005975">
    <property type="term" value="P:carbohydrate metabolic process"/>
    <property type="evidence" value="ECO:0007669"/>
    <property type="project" value="InterPro"/>
</dbReference>
<dbReference type="Gene3D" id="3.20.20.80">
    <property type="entry name" value="Glycosidases"/>
    <property type="match status" value="1"/>
</dbReference>
<dbReference type="InterPro" id="IPR044965">
    <property type="entry name" value="Glyco_hydro_17_plant"/>
</dbReference>
<dbReference type="FunFam" id="1.20.58.1040:FF:000002">
    <property type="entry name" value="Glucan endo-1,3-beta-glucosidase 8"/>
    <property type="match status" value="1"/>
</dbReference>